<evidence type="ECO:0000313" key="4">
    <source>
        <dbReference type="Proteomes" id="UP001595632"/>
    </source>
</evidence>
<evidence type="ECO:0000313" key="3">
    <source>
        <dbReference type="EMBL" id="MFC3143236.1"/>
    </source>
</evidence>
<organism evidence="3 4">
    <name type="scientific">Psychromarinibacter halotolerans</name>
    <dbReference type="NCBI Taxonomy" id="1775175"/>
    <lineage>
        <taxon>Bacteria</taxon>
        <taxon>Pseudomonadati</taxon>
        <taxon>Pseudomonadota</taxon>
        <taxon>Alphaproteobacteria</taxon>
        <taxon>Rhodobacterales</taxon>
        <taxon>Paracoccaceae</taxon>
        <taxon>Psychromarinibacter</taxon>
    </lineage>
</organism>
<accession>A0ABV7GRU0</accession>
<dbReference type="Pfam" id="PF02525">
    <property type="entry name" value="Flavodoxin_2"/>
    <property type="match status" value="1"/>
</dbReference>
<evidence type="ECO:0000259" key="2">
    <source>
        <dbReference type="Pfam" id="PF02525"/>
    </source>
</evidence>
<gene>
    <name evidence="3" type="ORF">ACFOGP_10975</name>
</gene>
<dbReference type="InterPro" id="IPR029039">
    <property type="entry name" value="Flavoprotein-like_sf"/>
</dbReference>
<dbReference type="InterPro" id="IPR003680">
    <property type="entry name" value="Flavodoxin_fold"/>
</dbReference>
<evidence type="ECO:0000256" key="1">
    <source>
        <dbReference type="ARBA" id="ARBA00023002"/>
    </source>
</evidence>
<dbReference type="EMBL" id="JBHRTB010000010">
    <property type="protein sequence ID" value="MFC3143236.1"/>
    <property type="molecule type" value="Genomic_DNA"/>
</dbReference>
<keyword evidence="4" id="KW-1185">Reference proteome</keyword>
<dbReference type="Gene3D" id="3.40.50.360">
    <property type="match status" value="1"/>
</dbReference>
<dbReference type="RefSeq" id="WP_275633210.1">
    <property type="nucleotide sequence ID" value="NZ_JARGYD010000004.1"/>
</dbReference>
<comment type="caution">
    <text evidence="3">The sequence shown here is derived from an EMBL/GenBank/DDBJ whole genome shotgun (WGS) entry which is preliminary data.</text>
</comment>
<feature type="domain" description="Flavodoxin-like fold" evidence="2">
    <location>
        <begin position="3"/>
        <end position="171"/>
    </location>
</feature>
<sequence>MPKLLIYYAHPGQRFSRANAAMWARAKTVDGATCVDLYAEYPRFDIDVDREQRRLLEHDVIVFQFPVFWYSTPSLLKEWQDLVLEHGFAYGHEGTRLAGKAVQLAVTTAGPESAYAATGHNRYPIRVYLRPLEQTTRLCNMTFLAPLVLFGALKAENSAQIEQNAESYGQLLAGLSTGRVPVEEAASDAVLTFETVGEKA</sequence>
<proteinExistence type="predicted"/>
<dbReference type="PANTHER" id="PTHR47307">
    <property type="entry name" value="GLUTATHIONE-REGULATED POTASSIUM-EFFLUX SYSTEM ANCILLARY PROTEIN KEFG"/>
    <property type="match status" value="1"/>
</dbReference>
<keyword evidence="1" id="KW-0560">Oxidoreductase</keyword>
<dbReference type="Proteomes" id="UP001595632">
    <property type="component" value="Unassembled WGS sequence"/>
</dbReference>
<dbReference type="SUPFAM" id="SSF52218">
    <property type="entry name" value="Flavoproteins"/>
    <property type="match status" value="1"/>
</dbReference>
<name>A0ABV7GRU0_9RHOB</name>
<reference evidence="4" key="1">
    <citation type="journal article" date="2019" name="Int. J. Syst. Evol. Microbiol.">
        <title>The Global Catalogue of Microorganisms (GCM) 10K type strain sequencing project: providing services to taxonomists for standard genome sequencing and annotation.</title>
        <authorList>
            <consortium name="The Broad Institute Genomics Platform"/>
            <consortium name="The Broad Institute Genome Sequencing Center for Infectious Disease"/>
            <person name="Wu L."/>
            <person name="Ma J."/>
        </authorList>
    </citation>
    <scope>NUCLEOTIDE SEQUENCE [LARGE SCALE GENOMIC DNA]</scope>
    <source>
        <strain evidence="4">KCTC 52366</strain>
    </source>
</reference>
<dbReference type="InterPro" id="IPR046980">
    <property type="entry name" value="KefG/KefF"/>
</dbReference>
<dbReference type="PANTHER" id="PTHR47307:SF1">
    <property type="entry name" value="GLUTATHIONE-REGULATED POTASSIUM-EFFLUX SYSTEM ANCILLARY PROTEIN KEFG"/>
    <property type="match status" value="1"/>
</dbReference>
<protein>
    <submittedName>
        <fullName evidence="3">NAD(P)H-dependent oxidoreductase</fullName>
    </submittedName>
</protein>